<dbReference type="AlphaFoldDB" id="A0A2P8FUK6"/>
<protein>
    <recommendedName>
        <fullName evidence="3">Prenyltransferase/squalene oxidase-like repeat protein</fullName>
    </recommendedName>
</protein>
<keyword evidence="2" id="KW-1185">Reference proteome</keyword>
<evidence type="ECO:0000313" key="1">
    <source>
        <dbReference type="EMBL" id="PSL25391.1"/>
    </source>
</evidence>
<organism evidence="1 2">
    <name type="scientific">Chitinophaga ginsengisoli</name>
    <dbReference type="NCBI Taxonomy" id="363837"/>
    <lineage>
        <taxon>Bacteria</taxon>
        <taxon>Pseudomonadati</taxon>
        <taxon>Bacteroidota</taxon>
        <taxon>Chitinophagia</taxon>
        <taxon>Chitinophagales</taxon>
        <taxon>Chitinophagaceae</taxon>
        <taxon>Chitinophaga</taxon>
    </lineage>
</organism>
<dbReference type="InterPro" id="IPR008930">
    <property type="entry name" value="Terpenoid_cyclase/PrenylTrfase"/>
</dbReference>
<dbReference type="SUPFAM" id="SSF48239">
    <property type="entry name" value="Terpenoid cyclases/Protein prenyltransferases"/>
    <property type="match status" value="1"/>
</dbReference>
<sequence length="365" mass="41371">MNSSRQHTHSDSLLQTNEITHPALINEVINKGLDYLSQHQYPNGEFCSYISPDDAMQGWCVTDSTVFITSVMGSCLLPLSKMPVAESILSRATGFIRYQMTGTGVWNFYSIIHPMRRILPYDADSLSFASHFLRERGEPIPERNNKQLLLDNRARNGLFYTWFVLHPKLHTNKTLWRLSLRGFRTPVHCFLFLLRNGEDVNIGVNASILSYLGDIPATAPVINEIIKMIVGGREHDCDKWYRNAFVIYYLIGRAYSLGVKKLQPVAEIIIERILATVSADGQLGKSIFDTAIGATTLINLGCSAEALHRAINFLIKQQGAHGEWPRWLFFYFDPAKTYGWGSEELTTAFCLEAIARYKFDFTDAD</sequence>
<dbReference type="Proteomes" id="UP000240978">
    <property type="component" value="Unassembled WGS sequence"/>
</dbReference>
<dbReference type="Gene3D" id="1.50.10.20">
    <property type="match status" value="1"/>
</dbReference>
<proteinExistence type="predicted"/>
<comment type="caution">
    <text evidence="1">The sequence shown here is derived from an EMBL/GenBank/DDBJ whole genome shotgun (WGS) entry which is preliminary data.</text>
</comment>
<accession>A0A2P8FUK6</accession>
<dbReference type="EMBL" id="PYGK01000013">
    <property type="protein sequence ID" value="PSL25391.1"/>
    <property type="molecule type" value="Genomic_DNA"/>
</dbReference>
<gene>
    <name evidence="1" type="ORF">CLV42_11373</name>
</gene>
<name>A0A2P8FUK6_9BACT</name>
<evidence type="ECO:0000313" key="2">
    <source>
        <dbReference type="Proteomes" id="UP000240978"/>
    </source>
</evidence>
<evidence type="ECO:0008006" key="3">
    <source>
        <dbReference type="Google" id="ProtNLM"/>
    </source>
</evidence>
<reference evidence="1 2" key="1">
    <citation type="submission" date="2018-03" db="EMBL/GenBank/DDBJ databases">
        <title>Genomic Encyclopedia of Archaeal and Bacterial Type Strains, Phase II (KMG-II): from individual species to whole genera.</title>
        <authorList>
            <person name="Goeker M."/>
        </authorList>
    </citation>
    <scope>NUCLEOTIDE SEQUENCE [LARGE SCALE GENOMIC DNA]</scope>
    <source>
        <strain evidence="1 2">DSM 18107</strain>
    </source>
</reference>